<reference evidence="2 3" key="1">
    <citation type="submission" date="2017-03" db="EMBL/GenBank/DDBJ databases">
        <title>Genomes of endolithic fungi from Antarctica.</title>
        <authorList>
            <person name="Coleine C."/>
            <person name="Masonjones S."/>
            <person name="Stajich J.E."/>
        </authorList>
    </citation>
    <scope>NUCLEOTIDE SEQUENCE [LARGE SCALE GENOMIC DNA]</scope>
    <source>
        <strain evidence="2 3">CCFEE 6315</strain>
    </source>
</reference>
<organism evidence="2 3">
    <name type="scientific">Salinomyces thailandicus</name>
    <dbReference type="NCBI Taxonomy" id="706561"/>
    <lineage>
        <taxon>Eukaryota</taxon>
        <taxon>Fungi</taxon>
        <taxon>Dikarya</taxon>
        <taxon>Ascomycota</taxon>
        <taxon>Pezizomycotina</taxon>
        <taxon>Dothideomycetes</taxon>
        <taxon>Dothideomycetidae</taxon>
        <taxon>Mycosphaerellales</taxon>
        <taxon>Teratosphaeriaceae</taxon>
        <taxon>Salinomyces</taxon>
    </lineage>
</organism>
<evidence type="ECO:0000256" key="1">
    <source>
        <dbReference type="SAM" id="SignalP"/>
    </source>
</evidence>
<comment type="caution">
    <text evidence="2">The sequence shown here is derived from an EMBL/GenBank/DDBJ whole genome shotgun (WGS) entry which is preliminary data.</text>
</comment>
<protein>
    <submittedName>
        <fullName evidence="2">Uncharacterized protein</fullName>
    </submittedName>
</protein>
<proteinExistence type="predicted"/>
<name>A0A4V5N4A7_9PEZI</name>
<sequence>MAAFTSLLPLLILLLVLSIGAYIAYGLYQWSNELGERANQKMEKQHMSFTKEGGLRVGVKDVGAEDYADKTQNVLVNVWNNASLPNYKSRLGWNRSQAEKEKEQGR</sequence>
<dbReference type="AlphaFoldDB" id="A0A4V5N4A7"/>
<evidence type="ECO:0000313" key="3">
    <source>
        <dbReference type="Proteomes" id="UP000308549"/>
    </source>
</evidence>
<dbReference type="OrthoDB" id="4083871at2759"/>
<gene>
    <name evidence="2" type="ORF">B0A50_05220</name>
</gene>
<keyword evidence="3" id="KW-1185">Reference proteome</keyword>
<accession>A0A4V5N4A7</accession>
<feature type="chain" id="PRO_5020706287" evidence="1">
    <location>
        <begin position="19"/>
        <end position="106"/>
    </location>
</feature>
<keyword evidence="1" id="KW-0732">Signal</keyword>
<feature type="signal peptide" evidence="1">
    <location>
        <begin position="1"/>
        <end position="18"/>
    </location>
</feature>
<dbReference type="PANTHER" id="PTHR42077:SF1">
    <property type="entry name" value="YALI0F30239P"/>
    <property type="match status" value="1"/>
</dbReference>
<dbReference type="EMBL" id="NAJL01000025">
    <property type="protein sequence ID" value="TKA27029.1"/>
    <property type="molecule type" value="Genomic_DNA"/>
</dbReference>
<evidence type="ECO:0000313" key="2">
    <source>
        <dbReference type="EMBL" id="TKA27029.1"/>
    </source>
</evidence>
<dbReference type="Proteomes" id="UP000308549">
    <property type="component" value="Unassembled WGS sequence"/>
</dbReference>
<dbReference type="PANTHER" id="PTHR42077">
    <property type="entry name" value="YALI0F30239P"/>
    <property type="match status" value="1"/>
</dbReference>